<dbReference type="SUPFAM" id="SSF109604">
    <property type="entry name" value="HD-domain/PDEase-like"/>
    <property type="match status" value="1"/>
</dbReference>
<dbReference type="RefSeq" id="WP_128979445.1">
    <property type="nucleotide sequence ID" value="NZ_PDKJ01000003.1"/>
</dbReference>
<dbReference type="Proteomes" id="UP000290172">
    <property type="component" value="Unassembled WGS sequence"/>
</dbReference>
<organism evidence="1 2">
    <name type="scientific">Halarcobacter ebronensis</name>
    <dbReference type="NCBI Taxonomy" id="1462615"/>
    <lineage>
        <taxon>Bacteria</taxon>
        <taxon>Pseudomonadati</taxon>
        <taxon>Campylobacterota</taxon>
        <taxon>Epsilonproteobacteria</taxon>
        <taxon>Campylobacterales</taxon>
        <taxon>Arcobacteraceae</taxon>
        <taxon>Halarcobacter</taxon>
    </lineage>
</organism>
<reference evidence="1 2" key="1">
    <citation type="submission" date="2017-10" db="EMBL/GenBank/DDBJ databases">
        <title>Genomics of the genus Arcobacter.</title>
        <authorList>
            <person name="Perez-Cataluna A."/>
            <person name="Figueras M.J."/>
        </authorList>
    </citation>
    <scope>NUCLEOTIDE SEQUENCE [LARGE SCALE GENOMIC DNA]</scope>
    <source>
        <strain evidence="1 2">CECT 8993</strain>
    </source>
</reference>
<dbReference type="PANTHER" id="PTHR46246:SF1">
    <property type="entry name" value="GUANOSINE-3',5'-BIS(DIPHOSPHATE) 3'-PYROPHOSPHOHYDROLASE MESH1"/>
    <property type="match status" value="1"/>
</dbReference>
<evidence type="ECO:0000313" key="2">
    <source>
        <dbReference type="Proteomes" id="UP000290172"/>
    </source>
</evidence>
<comment type="caution">
    <text evidence="1">The sequence shown here is derived from an EMBL/GenBank/DDBJ whole genome shotgun (WGS) entry which is preliminary data.</text>
</comment>
<dbReference type="InterPro" id="IPR052194">
    <property type="entry name" value="MESH1"/>
</dbReference>
<proteinExistence type="predicted"/>
<dbReference type="InterPro" id="IPR003607">
    <property type="entry name" value="HD/PDEase_dom"/>
</dbReference>
<keyword evidence="1" id="KW-0378">Hydrolase</keyword>
<dbReference type="Pfam" id="PF13328">
    <property type="entry name" value="HD_4"/>
    <property type="match status" value="1"/>
</dbReference>
<dbReference type="Gene3D" id="1.10.3210.10">
    <property type="entry name" value="Hypothetical protein af1432"/>
    <property type="match status" value="1"/>
</dbReference>
<accession>A0A4Q0YG53</accession>
<dbReference type="EMBL" id="PDKJ01000003">
    <property type="protein sequence ID" value="RXJ69243.1"/>
    <property type="molecule type" value="Genomic_DNA"/>
</dbReference>
<dbReference type="AlphaFoldDB" id="A0A4Q0YG53"/>
<protein>
    <submittedName>
        <fullName evidence="1">Phosphohydrolase</fullName>
    </submittedName>
</protein>
<evidence type="ECO:0000313" key="1">
    <source>
        <dbReference type="EMBL" id="RXJ69243.1"/>
    </source>
</evidence>
<name>A0A4Q0YG53_9BACT</name>
<sequence>MFTQEKYLKALNFAAKVHGEQKTPNGLPYLTHLCSVAMEVVHACEESKLEQKKSDIAIAVALLHDTIEDTNTTYDELYSEFGAEIAEGVDALTKDKTLPSKKEQMQDSINRLLMQPYEIQMVKLADRITNLQKPPLHWDGLKILNYHKEAKFIHSCLKNSNLYLSKRLEEKIGNYIVYIK</sequence>
<gene>
    <name evidence="1" type="ORF">CRV08_04335</name>
</gene>
<dbReference type="GO" id="GO:0008893">
    <property type="term" value="F:guanosine-3',5'-bis(diphosphate) 3'-diphosphatase activity"/>
    <property type="evidence" value="ECO:0007669"/>
    <property type="project" value="TreeGrafter"/>
</dbReference>
<dbReference type="CDD" id="cd00077">
    <property type="entry name" value="HDc"/>
    <property type="match status" value="1"/>
</dbReference>
<dbReference type="PANTHER" id="PTHR46246">
    <property type="entry name" value="GUANOSINE-3',5'-BIS(DIPHOSPHATE) 3'-PYROPHOSPHOHYDROLASE MESH1"/>
    <property type="match status" value="1"/>
</dbReference>